<proteinExistence type="predicted"/>
<dbReference type="Gene3D" id="3.40.50.720">
    <property type="entry name" value="NAD(P)-binding Rossmann-like Domain"/>
    <property type="match status" value="1"/>
</dbReference>
<dbReference type="EMBL" id="CP029145">
    <property type="protein sequence ID" value="AWM34875.1"/>
    <property type="molecule type" value="Genomic_DNA"/>
</dbReference>
<organism evidence="1 2">
    <name type="scientific">Hymenobacter nivis</name>
    <dbReference type="NCBI Taxonomy" id="1850093"/>
    <lineage>
        <taxon>Bacteria</taxon>
        <taxon>Pseudomonadati</taxon>
        <taxon>Bacteroidota</taxon>
        <taxon>Cytophagia</taxon>
        <taxon>Cytophagales</taxon>
        <taxon>Hymenobacteraceae</taxon>
        <taxon>Hymenobacter</taxon>
    </lineage>
</organism>
<evidence type="ECO:0008006" key="3">
    <source>
        <dbReference type="Google" id="ProtNLM"/>
    </source>
</evidence>
<protein>
    <recommendedName>
        <fullName evidence="3">XdhC Rossmann domain-containing protein</fullName>
    </recommendedName>
</protein>
<dbReference type="OrthoDB" id="9773039at2"/>
<name>A0A2Z3GV47_9BACT</name>
<accession>A0A2Z3GV47</accession>
<sequence length="127" mass="13757">MGSRAFELSETGGLRVLAGAPAAFYDCRPGPQWRYCEQLGFHDQLTIVSGGHVSRALVRAAGALDFEITVLDNRPNLPMLAANDDAHHRHVLGSYEALAATVPPGPRRYVVVRPWATASAPWPCASY</sequence>
<reference evidence="2" key="1">
    <citation type="submission" date="2018-04" db="EMBL/GenBank/DDBJ databases">
        <title>Complete genome of Antarctic heterotrophic bacterium Hymenobacter nivis.</title>
        <authorList>
            <person name="Terashima M."/>
        </authorList>
    </citation>
    <scope>NUCLEOTIDE SEQUENCE [LARGE SCALE GENOMIC DNA]</scope>
    <source>
        <strain evidence="2">NBRC 111535</strain>
    </source>
</reference>
<dbReference type="KEGG" id="hnv:DDQ68_20090"/>
<gene>
    <name evidence="1" type="ORF">DDQ68_20090</name>
</gene>
<evidence type="ECO:0000313" key="1">
    <source>
        <dbReference type="EMBL" id="AWM34875.1"/>
    </source>
</evidence>
<keyword evidence="2" id="KW-1185">Reference proteome</keyword>
<dbReference type="AlphaFoldDB" id="A0A2Z3GV47"/>
<evidence type="ECO:0000313" key="2">
    <source>
        <dbReference type="Proteomes" id="UP000245999"/>
    </source>
</evidence>
<dbReference type="Proteomes" id="UP000245999">
    <property type="component" value="Chromosome"/>
</dbReference>